<dbReference type="RefSeq" id="WP_073342239.1">
    <property type="nucleotide sequence ID" value="NZ_FQVH01000007.1"/>
</dbReference>
<dbReference type="EMBL" id="FQVH01000007">
    <property type="protein sequence ID" value="SHE90189.1"/>
    <property type="molecule type" value="Genomic_DNA"/>
</dbReference>
<dbReference type="Pfam" id="PF13485">
    <property type="entry name" value="Peptidase_MA_2"/>
    <property type="match status" value="1"/>
</dbReference>
<feature type="domain" description="Peptidase MA-like" evidence="1">
    <location>
        <begin position="80"/>
        <end position="271"/>
    </location>
</feature>
<evidence type="ECO:0000313" key="3">
    <source>
        <dbReference type="Proteomes" id="UP000184088"/>
    </source>
</evidence>
<dbReference type="STRING" id="1121256.SAMN02746089_00992"/>
<proteinExistence type="predicted"/>
<gene>
    <name evidence="2" type="ORF">SAMN02746089_00992</name>
</gene>
<organism evidence="2 3">
    <name type="scientific">Caldanaerobius fijiensis DSM 17918</name>
    <dbReference type="NCBI Taxonomy" id="1121256"/>
    <lineage>
        <taxon>Bacteria</taxon>
        <taxon>Bacillati</taxon>
        <taxon>Bacillota</taxon>
        <taxon>Clostridia</taxon>
        <taxon>Thermoanaerobacterales</taxon>
        <taxon>Thermoanaerobacteraceae</taxon>
        <taxon>Caldanaerobius</taxon>
    </lineage>
</organism>
<keyword evidence="3" id="KW-1185">Reference proteome</keyword>
<accession>A0A1M4X9J9</accession>
<evidence type="ECO:0000259" key="1">
    <source>
        <dbReference type="Pfam" id="PF13485"/>
    </source>
</evidence>
<dbReference type="AlphaFoldDB" id="A0A1M4X9J9"/>
<name>A0A1M4X9J9_9THEO</name>
<dbReference type="OrthoDB" id="9787613at2"/>
<dbReference type="InterPro" id="IPR039568">
    <property type="entry name" value="Peptidase_MA-like_dom"/>
</dbReference>
<sequence>MRKAFDIFLVYLLICAIAYAGIYSGKVVATAYPVYKLIQQSRIVSKVDQYNEYKEVQTKHFIIKYTDADAKYIELIERVAEDSYNRVGRDMGYYPTKKINMVVFHSRTVMRESLSLPKGDDAMGVYLNGVIGILSPGLWIADKKHIDEIFWKDGPVLHEYTHFVVDDIARGNYPIWLTEGIALNEEFRLNNYKWGEGYAYKKGPYSIKELTSDFNRLDEVLAYKRSFEILNYISNKYGNSKIVGILKKLGAGRTLDSAFKDVLGVSIDAVDIDSR</sequence>
<protein>
    <submittedName>
        <fullName evidence="2">Peptidase MA superfamily protein</fullName>
    </submittedName>
</protein>
<reference evidence="2 3" key="1">
    <citation type="submission" date="2016-11" db="EMBL/GenBank/DDBJ databases">
        <authorList>
            <person name="Jaros S."/>
            <person name="Januszkiewicz K."/>
            <person name="Wedrychowicz H."/>
        </authorList>
    </citation>
    <scope>NUCLEOTIDE SEQUENCE [LARGE SCALE GENOMIC DNA]</scope>
    <source>
        <strain evidence="2 3">DSM 17918</strain>
    </source>
</reference>
<dbReference type="Proteomes" id="UP000184088">
    <property type="component" value="Unassembled WGS sequence"/>
</dbReference>
<evidence type="ECO:0000313" key="2">
    <source>
        <dbReference type="EMBL" id="SHE90189.1"/>
    </source>
</evidence>